<gene>
    <name evidence="2" type="ORF">GCM10009807_28140</name>
</gene>
<dbReference type="EMBL" id="BAAAPK010000001">
    <property type="protein sequence ID" value="GAA1682626.1"/>
    <property type="molecule type" value="Genomic_DNA"/>
</dbReference>
<dbReference type="Pfam" id="PF04480">
    <property type="entry name" value="DUF559"/>
    <property type="match status" value="1"/>
</dbReference>
<protein>
    <submittedName>
        <fullName evidence="2">DUF559 domain-containing protein</fullName>
    </submittedName>
</protein>
<accession>A0ABP4T5C8</accession>
<proteinExistence type="predicted"/>
<dbReference type="InterPro" id="IPR007569">
    <property type="entry name" value="DUF559"/>
</dbReference>
<evidence type="ECO:0000313" key="3">
    <source>
        <dbReference type="Proteomes" id="UP001500596"/>
    </source>
</evidence>
<reference evidence="3" key="1">
    <citation type="journal article" date="2019" name="Int. J. Syst. Evol. Microbiol.">
        <title>The Global Catalogue of Microorganisms (GCM) 10K type strain sequencing project: providing services to taxonomists for standard genome sequencing and annotation.</title>
        <authorList>
            <consortium name="The Broad Institute Genomics Platform"/>
            <consortium name="The Broad Institute Genome Sequencing Center for Infectious Disease"/>
            <person name="Wu L."/>
            <person name="Ma J."/>
        </authorList>
    </citation>
    <scope>NUCLEOTIDE SEQUENCE [LARGE SCALE GENOMIC DNA]</scope>
    <source>
        <strain evidence="3">JCM 15575</strain>
    </source>
</reference>
<sequence length="299" mass="33683">MQRRPLPDELRGRPFVADEARIAGVPSRRLRANDLTRPYAGVRAPEALPIESTEQRCLAYLPRLTAAQFFCGLTAAELWGFPLPRRSDGLIHVGAIAPEREPRTPGVVGHRLSLTWDDLTLRGSLPVPHPAEVWAQLGAVLHRDGLTVAADHLLHQHLADHEMLRTAVDRLRRRGAVDLREAIEQARAGAESPKETETRLLLVRGGLPEPELNWNLRDASGRLLARLDMAYPRYRVAVEYDGRQHAEHRQFERDADRWADIEASGWILIRVLSHHLADPGLVVARTRRALSSRGWMPSR</sequence>
<evidence type="ECO:0000313" key="2">
    <source>
        <dbReference type="EMBL" id="GAA1682626.1"/>
    </source>
</evidence>
<dbReference type="Proteomes" id="UP001500596">
    <property type="component" value="Unassembled WGS sequence"/>
</dbReference>
<name>A0ABP4T5C8_9MICO</name>
<comment type="caution">
    <text evidence="2">The sequence shown here is derived from an EMBL/GenBank/DDBJ whole genome shotgun (WGS) entry which is preliminary data.</text>
</comment>
<feature type="domain" description="DUF559" evidence="1">
    <location>
        <begin position="228"/>
        <end position="284"/>
    </location>
</feature>
<dbReference type="InterPro" id="IPR011335">
    <property type="entry name" value="Restrct_endonuc-II-like"/>
</dbReference>
<keyword evidence="3" id="KW-1185">Reference proteome</keyword>
<dbReference type="Gene3D" id="3.40.960.10">
    <property type="entry name" value="VSR Endonuclease"/>
    <property type="match status" value="1"/>
</dbReference>
<dbReference type="SUPFAM" id="SSF52980">
    <property type="entry name" value="Restriction endonuclease-like"/>
    <property type="match status" value="1"/>
</dbReference>
<organism evidence="2 3">
    <name type="scientific">Microbacterium lacus</name>
    <dbReference type="NCBI Taxonomy" id="415217"/>
    <lineage>
        <taxon>Bacteria</taxon>
        <taxon>Bacillati</taxon>
        <taxon>Actinomycetota</taxon>
        <taxon>Actinomycetes</taxon>
        <taxon>Micrococcales</taxon>
        <taxon>Microbacteriaceae</taxon>
        <taxon>Microbacterium</taxon>
    </lineage>
</organism>
<evidence type="ECO:0000259" key="1">
    <source>
        <dbReference type="Pfam" id="PF04480"/>
    </source>
</evidence>
<dbReference type="RefSeq" id="WP_344055516.1">
    <property type="nucleotide sequence ID" value="NZ_BAAAPK010000001.1"/>
</dbReference>